<keyword evidence="3" id="KW-0479">Metal-binding</keyword>
<keyword evidence="4 8" id="KW-0378">Hydrolase</keyword>
<evidence type="ECO:0000256" key="5">
    <source>
        <dbReference type="ARBA" id="ARBA00022833"/>
    </source>
</evidence>
<sequence length="484" mass="53999">MKRFVGILSGTITIASLYIFGNLFFFDSRQSKISRLDSDYVSDSAKYHLSEAIQIKTVSYDDPDLIDSSEFVKFNNFLQLTYPTVFQNTEYHLFGTFSYLIKWKGSDSSLKPIVLMSHFDVVPALEENRSEWKYPPFSGAIKDGVIWGRGAIDDKVGVIGILEAVQTLMKSGFQPKRTVYMAFGHDEEINGLHGANAMAHYLKQQGVEAEFVLDEGGYITQGLVPGMEKDVALVGTTEKGFLTVELSTDIEGGHASMPKKESAISVLTKAVNDVVDNPFPSYISPPLKDFIDFVGPEMPFGLRTVFANSTLLEPVLMSVYEKSPSSNALVRTTIAPTIINAGMKSNVLPKKAHAVLNIRILPGETVDYVFESIKKKVNNEEVKLRILNKSEAAPISDAYSDSFKLLDQSIKETFGDIVVSPYIMIAASDSRHYSEISQNILRFCPFHLNKENLDTIHGENERIGVVEFENSIRFYQQLIKNTTN</sequence>
<dbReference type="Gene3D" id="1.10.150.900">
    <property type="match status" value="1"/>
</dbReference>
<keyword evidence="6" id="KW-1133">Transmembrane helix</keyword>
<dbReference type="EMBL" id="JABANE010000005">
    <property type="protein sequence ID" value="NME66833.1"/>
    <property type="molecule type" value="Genomic_DNA"/>
</dbReference>
<proteinExistence type="inferred from homology"/>
<keyword evidence="6" id="KW-0812">Transmembrane</keyword>
<evidence type="ECO:0000313" key="8">
    <source>
        <dbReference type="EMBL" id="NME66833.1"/>
    </source>
</evidence>
<accession>A0A7X9NZP3</accession>
<dbReference type="Pfam" id="PF07687">
    <property type="entry name" value="M20_dimer"/>
    <property type="match status" value="1"/>
</dbReference>
<dbReference type="GO" id="GO:0006508">
    <property type="term" value="P:proteolysis"/>
    <property type="evidence" value="ECO:0007669"/>
    <property type="project" value="UniProtKB-KW"/>
</dbReference>
<dbReference type="SUPFAM" id="SSF53187">
    <property type="entry name" value="Zn-dependent exopeptidases"/>
    <property type="match status" value="1"/>
</dbReference>
<protein>
    <submittedName>
        <fullName evidence="8">M20/M25/M40 family metallo-hydrolase</fullName>
    </submittedName>
</protein>
<comment type="similarity">
    <text evidence="1">Belongs to the peptidase M20A family.</text>
</comment>
<dbReference type="InterPro" id="IPR002933">
    <property type="entry name" value="Peptidase_M20"/>
</dbReference>
<dbReference type="PANTHER" id="PTHR45962">
    <property type="entry name" value="N-FATTY-ACYL-AMINO ACID SYNTHASE/HYDROLASE PM20D1"/>
    <property type="match status" value="1"/>
</dbReference>
<dbReference type="SUPFAM" id="SSF55031">
    <property type="entry name" value="Bacterial exopeptidase dimerisation domain"/>
    <property type="match status" value="1"/>
</dbReference>
<dbReference type="AlphaFoldDB" id="A0A7X9NZP3"/>
<name>A0A7X9NZP3_9BACT</name>
<dbReference type="PANTHER" id="PTHR45962:SF1">
    <property type="entry name" value="N-FATTY-ACYL-AMINO ACID SYNTHASE_HYDROLASE PM20D1"/>
    <property type="match status" value="1"/>
</dbReference>
<evidence type="ECO:0000313" key="9">
    <source>
        <dbReference type="Proteomes" id="UP000576082"/>
    </source>
</evidence>
<keyword evidence="5" id="KW-0862">Zinc</keyword>
<dbReference type="GO" id="GO:0008233">
    <property type="term" value="F:peptidase activity"/>
    <property type="evidence" value="ECO:0007669"/>
    <property type="project" value="UniProtKB-KW"/>
</dbReference>
<dbReference type="Pfam" id="PF01546">
    <property type="entry name" value="Peptidase_M20"/>
    <property type="match status" value="1"/>
</dbReference>
<dbReference type="Gene3D" id="3.30.70.360">
    <property type="match status" value="1"/>
</dbReference>
<keyword evidence="9" id="KW-1185">Reference proteome</keyword>
<dbReference type="GO" id="GO:0046872">
    <property type="term" value="F:metal ion binding"/>
    <property type="evidence" value="ECO:0007669"/>
    <property type="project" value="UniProtKB-KW"/>
</dbReference>
<evidence type="ECO:0000259" key="7">
    <source>
        <dbReference type="Pfam" id="PF07687"/>
    </source>
</evidence>
<evidence type="ECO:0000256" key="1">
    <source>
        <dbReference type="ARBA" id="ARBA00006247"/>
    </source>
</evidence>
<evidence type="ECO:0000256" key="4">
    <source>
        <dbReference type="ARBA" id="ARBA00022801"/>
    </source>
</evidence>
<comment type="caution">
    <text evidence="8">The sequence shown here is derived from an EMBL/GenBank/DDBJ whole genome shotgun (WGS) entry which is preliminary data.</text>
</comment>
<dbReference type="InterPro" id="IPR047177">
    <property type="entry name" value="Pept_M20A"/>
</dbReference>
<gene>
    <name evidence="8" type="ORF">HHU12_02545</name>
</gene>
<evidence type="ECO:0000256" key="6">
    <source>
        <dbReference type="SAM" id="Phobius"/>
    </source>
</evidence>
<evidence type="ECO:0000256" key="2">
    <source>
        <dbReference type="ARBA" id="ARBA00022670"/>
    </source>
</evidence>
<evidence type="ECO:0000256" key="3">
    <source>
        <dbReference type="ARBA" id="ARBA00022723"/>
    </source>
</evidence>
<keyword evidence="6" id="KW-0472">Membrane</keyword>
<dbReference type="Proteomes" id="UP000576082">
    <property type="component" value="Unassembled WGS sequence"/>
</dbReference>
<dbReference type="InterPro" id="IPR036264">
    <property type="entry name" value="Bact_exopeptidase_dim_dom"/>
</dbReference>
<keyword evidence="2" id="KW-0645">Protease</keyword>
<dbReference type="InterPro" id="IPR011650">
    <property type="entry name" value="Peptidase_M20_dimer"/>
</dbReference>
<dbReference type="PIRSF" id="PIRSF036696">
    <property type="entry name" value="ACY-1"/>
    <property type="match status" value="1"/>
</dbReference>
<reference evidence="8 9" key="1">
    <citation type="submission" date="2020-04" db="EMBL/GenBank/DDBJ databases">
        <title>Flammeovirga sp. SR4, a novel species isolated from seawater.</title>
        <authorList>
            <person name="Wang X."/>
        </authorList>
    </citation>
    <scope>NUCLEOTIDE SEQUENCE [LARGE SCALE GENOMIC DNA]</scope>
    <source>
        <strain evidence="8 9">ATCC 23126</strain>
    </source>
</reference>
<dbReference type="FunFam" id="3.40.630.10:FF:000027">
    <property type="entry name" value="N-fatty-acyl-amino acid synthase/hydrolase PM20D1"/>
    <property type="match status" value="1"/>
</dbReference>
<organism evidence="8 9">
    <name type="scientific">Flammeovirga aprica JL-4</name>
    <dbReference type="NCBI Taxonomy" id="694437"/>
    <lineage>
        <taxon>Bacteria</taxon>
        <taxon>Pseudomonadati</taxon>
        <taxon>Bacteroidota</taxon>
        <taxon>Cytophagia</taxon>
        <taxon>Cytophagales</taxon>
        <taxon>Flammeovirgaceae</taxon>
        <taxon>Flammeovirga</taxon>
    </lineage>
</organism>
<dbReference type="RefSeq" id="WP_169654701.1">
    <property type="nucleotide sequence ID" value="NZ_JABANE010000005.1"/>
</dbReference>
<feature type="transmembrane region" description="Helical" evidence="6">
    <location>
        <begin position="6"/>
        <end position="26"/>
    </location>
</feature>
<dbReference type="Gene3D" id="3.40.630.10">
    <property type="entry name" value="Zn peptidases"/>
    <property type="match status" value="1"/>
</dbReference>
<feature type="domain" description="Peptidase M20 dimerisation" evidence="7">
    <location>
        <begin position="237"/>
        <end position="382"/>
    </location>
</feature>